<dbReference type="STRING" id="180332.GCA_000797495_04362"/>
<dbReference type="FunFam" id="3.40.50.300:FF:000127">
    <property type="entry name" value="Ribose import ATP-binding protein RbsA"/>
    <property type="match status" value="1"/>
</dbReference>
<dbReference type="SUPFAM" id="SSF52540">
    <property type="entry name" value="P-loop containing nucleoside triphosphate hydrolases"/>
    <property type="match status" value="2"/>
</dbReference>
<keyword evidence="2" id="KW-0813">Transport</keyword>
<evidence type="ECO:0000256" key="7">
    <source>
        <dbReference type="ARBA" id="ARBA00022840"/>
    </source>
</evidence>
<keyword evidence="7 11" id="KW-0067">ATP-binding</keyword>
<accession>A0A4U8QAZ7</accession>
<organism evidence="11 12">
    <name type="scientific">Robinsoniella peoriensis</name>
    <dbReference type="NCBI Taxonomy" id="180332"/>
    <lineage>
        <taxon>Bacteria</taxon>
        <taxon>Bacillati</taxon>
        <taxon>Bacillota</taxon>
        <taxon>Clostridia</taxon>
        <taxon>Lachnospirales</taxon>
        <taxon>Lachnospiraceae</taxon>
        <taxon>Robinsoniella</taxon>
    </lineage>
</organism>
<comment type="caution">
    <text evidence="11">The sequence shown here is derived from an EMBL/GenBank/DDBJ whole genome shotgun (WGS) entry which is preliminary data.</text>
</comment>
<evidence type="ECO:0000256" key="2">
    <source>
        <dbReference type="ARBA" id="ARBA00022448"/>
    </source>
</evidence>
<feature type="domain" description="ABC transporter" evidence="10">
    <location>
        <begin position="252"/>
        <end position="491"/>
    </location>
</feature>
<proteinExistence type="predicted"/>
<evidence type="ECO:0000313" key="12">
    <source>
        <dbReference type="Proteomes" id="UP000306509"/>
    </source>
</evidence>
<keyword evidence="12" id="KW-1185">Reference proteome</keyword>
<dbReference type="Gene3D" id="3.40.50.300">
    <property type="entry name" value="P-loop containing nucleotide triphosphate hydrolases"/>
    <property type="match status" value="2"/>
</dbReference>
<dbReference type="GO" id="GO:0016887">
    <property type="term" value="F:ATP hydrolysis activity"/>
    <property type="evidence" value="ECO:0007669"/>
    <property type="project" value="InterPro"/>
</dbReference>
<dbReference type="RefSeq" id="WP_201278751.1">
    <property type="nucleotide sequence ID" value="NZ_QGQD01000025.1"/>
</dbReference>
<sequence length="492" mass="54363">MVENVLQMSNISKSFKGVHALKGVTFHAKAGKVNVLMGENGAGKSTLMRVLVGAHKKDSGEILIAGEKVSIESPGDAIKHHIAMIYQELNLIMDMTVEENIFIGREITKSLFLDKRALLSKTRLLMEEYGVNIDPKAVVSQLSVANQQMLEIVKALSLDARIIIMDEPTSSLTAPEVRLLFKIIKKLNEQGITIIYISHRMEEVFEIGDYITIMRDGELAGEWSLKDMKPEEVICAMVGRKISKPFPKEKTKLGETVLKVEGLSKKGVFENINFDLRKGEILGVSGLVGAGRTEMAMGIFGALPITDGRVYLNGKEIKIRNPGDAIKYKIAYVPEDRKVLGLDLNARISNNISLTNMDQTAPKGFLDRRKERELANKMVEKLKIKTPSIFQEAGNLSGGNQQKVVLAKWLSRELDVLILDEPTRGVDIGAKEEIHKLISKLAGEGLSIILISSEMTEVLGMSDRVLVMHEGQQKVILDAGLATQEKVMSYAV</sequence>
<dbReference type="PANTHER" id="PTHR43790">
    <property type="entry name" value="CARBOHYDRATE TRANSPORT ATP-BINDING PROTEIN MG119-RELATED"/>
    <property type="match status" value="1"/>
</dbReference>
<dbReference type="PROSITE" id="PS00211">
    <property type="entry name" value="ABC_TRANSPORTER_1"/>
    <property type="match status" value="1"/>
</dbReference>
<protein>
    <submittedName>
        <fullName evidence="11">Galactose/methyl galactoside import ATP-binding protein MglA</fullName>
        <ecNumber evidence="11">3.6.3.17</ecNumber>
    </submittedName>
</protein>
<evidence type="ECO:0000256" key="3">
    <source>
        <dbReference type="ARBA" id="ARBA00022475"/>
    </source>
</evidence>
<dbReference type="InterPro" id="IPR027417">
    <property type="entry name" value="P-loop_NTPase"/>
</dbReference>
<dbReference type="GO" id="GO:0005524">
    <property type="term" value="F:ATP binding"/>
    <property type="evidence" value="ECO:0007669"/>
    <property type="project" value="UniProtKB-KW"/>
</dbReference>
<keyword evidence="11" id="KW-0378">Hydrolase</keyword>
<keyword evidence="8" id="KW-1278">Translocase</keyword>
<evidence type="ECO:0000259" key="10">
    <source>
        <dbReference type="PROSITE" id="PS50893"/>
    </source>
</evidence>
<feature type="domain" description="ABC transporter" evidence="10">
    <location>
        <begin position="6"/>
        <end position="241"/>
    </location>
</feature>
<keyword evidence="6" id="KW-0547">Nucleotide-binding</keyword>
<dbReference type="EMBL" id="QGQD01000025">
    <property type="protein sequence ID" value="TLD01829.1"/>
    <property type="molecule type" value="Genomic_DNA"/>
</dbReference>
<dbReference type="PANTHER" id="PTHR43790:SF3">
    <property type="entry name" value="D-ALLOSE IMPORT ATP-BINDING PROTEIN ALSA-RELATED"/>
    <property type="match status" value="1"/>
</dbReference>
<reference evidence="11 12" key="1">
    <citation type="journal article" date="2019" name="Anaerobe">
        <title>Detection of Robinsoniella peoriensis in multiple bone samples of a trauma patient.</title>
        <authorList>
            <person name="Schrottner P."/>
            <person name="Hartwich K."/>
            <person name="Bunk B."/>
            <person name="Schober I."/>
            <person name="Helbig S."/>
            <person name="Rudolph W.W."/>
            <person name="Gunzer F."/>
        </authorList>
    </citation>
    <scope>NUCLEOTIDE SEQUENCE [LARGE SCALE GENOMIC DNA]</scope>
    <source>
        <strain evidence="11 12">DSM 106044</strain>
    </source>
</reference>
<dbReference type="SMART" id="SM00382">
    <property type="entry name" value="AAA"/>
    <property type="match status" value="2"/>
</dbReference>
<keyword evidence="5" id="KW-0677">Repeat</keyword>
<dbReference type="EC" id="3.6.3.17" evidence="11"/>
<evidence type="ECO:0000256" key="5">
    <source>
        <dbReference type="ARBA" id="ARBA00022737"/>
    </source>
</evidence>
<keyword evidence="9" id="KW-0472">Membrane</keyword>
<dbReference type="CDD" id="cd03216">
    <property type="entry name" value="ABC_Carb_Monos_I"/>
    <property type="match status" value="1"/>
</dbReference>
<dbReference type="Pfam" id="PF00005">
    <property type="entry name" value="ABC_tran"/>
    <property type="match status" value="2"/>
</dbReference>
<gene>
    <name evidence="11" type="primary">mglA_6</name>
    <name evidence="11" type="ORF">DSM106044_01195</name>
</gene>
<evidence type="ECO:0000256" key="1">
    <source>
        <dbReference type="ARBA" id="ARBA00004202"/>
    </source>
</evidence>
<evidence type="ECO:0000256" key="6">
    <source>
        <dbReference type="ARBA" id="ARBA00022741"/>
    </source>
</evidence>
<keyword evidence="3" id="KW-1003">Cell membrane</keyword>
<dbReference type="CDD" id="cd03215">
    <property type="entry name" value="ABC_Carb_Monos_II"/>
    <property type="match status" value="1"/>
</dbReference>
<evidence type="ECO:0000313" key="11">
    <source>
        <dbReference type="EMBL" id="TLD01829.1"/>
    </source>
</evidence>
<dbReference type="Proteomes" id="UP000306509">
    <property type="component" value="Unassembled WGS sequence"/>
</dbReference>
<dbReference type="InterPro" id="IPR050107">
    <property type="entry name" value="ABC_carbohydrate_import_ATPase"/>
</dbReference>
<name>A0A4U8QAZ7_9FIRM</name>
<dbReference type="GO" id="GO:0005886">
    <property type="term" value="C:plasma membrane"/>
    <property type="evidence" value="ECO:0007669"/>
    <property type="project" value="UniProtKB-SubCell"/>
</dbReference>
<dbReference type="InterPro" id="IPR003593">
    <property type="entry name" value="AAA+_ATPase"/>
</dbReference>
<comment type="subcellular location">
    <subcellularLocation>
        <location evidence="1">Cell membrane</location>
        <topology evidence="1">Peripheral membrane protein</topology>
    </subcellularLocation>
</comment>
<dbReference type="InterPro" id="IPR003439">
    <property type="entry name" value="ABC_transporter-like_ATP-bd"/>
</dbReference>
<keyword evidence="4" id="KW-0762">Sugar transport</keyword>
<dbReference type="PROSITE" id="PS50893">
    <property type="entry name" value="ABC_TRANSPORTER_2"/>
    <property type="match status" value="2"/>
</dbReference>
<evidence type="ECO:0000256" key="8">
    <source>
        <dbReference type="ARBA" id="ARBA00022967"/>
    </source>
</evidence>
<evidence type="ECO:0000256" key="4">
    <source>
        <dbReference type="ARBA" id="ARBA00022597"/>
    </source>
</evidence>
<dbReference type="AlphaFoldDB" id="A0A4U8QAZ7"/>
<dbReference type="InterPro" id="IPR017871">
    <property type="entry name" value="ABC_transporter-like_CS"/>
</dbReference>
<evidence type="ECO:0000256" key="9">
    <source>
        <dbReference type="ARBA" id="ARBA00023136"/>
    </source>
</evidence>